<dbReference type="NCBIfam" id="TIGR00228">
    <property type="entry name" value="ruvC"/>
    <property type="match status" value="1"/>
</dbReference>
<dbReference type="GO" id="GO:0000287">
    <property type="term" value="F:magnesium ion binding"/>
    <property type="evidence" value="ECO:0007669"/>
    <property type="project" value="UniProtKB-UniRule"/>
</dbReference>
<keyword evidence="4 13" id="KW-0479">Metal-binding</keyword>
<proteinExistence type="inferred from homology"/>
<comment type="cofactor">
    <cofactor evidence="13">
        <name>Mg(2+)</name>
        <dbReference type="ChEBI" id="CHEBI:18420"/>
    </cofactor>
    <text evidence="13">Binds 2 Mg(2+) ion per subunit.</text>
</comment>
<evidence type="ECO:0000256" key="4">
    <source>
        <dbReference type="ARBA" id="ARBA00022723"/>
    </source>
</evidence>
<evidence type="ECO:0000256" key="10">
    <source>
        <dbReference type="ARBA" id="ARBA00023172"/>
    </source>
</evidence>
<dbReference type="InterPro" id="IPR002176">
    <property type="entry name" value="X-over_junc_endoDNase_RuvC"/>
</dbReference>
<dbReference type="InterPro" id="IPR036397">
    <property type="entry name" value="RNaseH_sf"/>
</dbReference>
<evidence type="ECO:0000256" key="1">
    <source>
        <dbReference type="ARBA" id="ARBA00009518"/>
    </source>
</evidence>
<evidence type="ECO:0000313" key="16">
    <source>
        <dbReference type="Proteomes" id="UP000228920"/>
    </source>
</evidence>
<comment type="function">
    <text evidence="13">The RuvA-RuvB-RuvC complex processes Holliday junction (HJ) DNA during genetic recombination and DNA repair. Endonuclease that resolves HJ intermediates. Cleaves cruciform DNA by making single-stranded nicks across the HJ at symmetrical positions within the homologous arms, yielding a 5'-phosphate and a 3'-hydroxyl group; requires a central core of homology in the junction. The consensus cleavage sequence is 5'-(A/T)TT(C/G)-3'. Cleavage occurs on the 3'-side of the TT dinucleotide at the point of strand exchange. HJ branch migration catalyzed by RuvA-RuvB allows RuvC to scan DNA until it finds its consensus sequence, where it cleaves and resolves the cruciform DNA.</text>
</comment>
<evidence type="ECO:0000256" key="14">
    <source>
        <dbReference type="NCBIfam" id="TIGR00228"/>
    </source>
</evidence>
<comment type="caution">
    <text evidence="15">The sequence shown here is derived from an EMBL/GenBank/DDBJ whole genome shotgun (WGS) entry which is preliminary data.</text>
</comment>
<accession>A0A2M7TKL4</accession>
<name>A0A2M7TKL4_UNCKA</name>
<sequence length="165" mass="18024">MSSAQIVFGVDPGLASLGWGIVVKDKGDLKVVKYGCITTKSSTELPARLITIYDEIMHLFDTYKPDVLAIEKLFFGKNAKTAMVVGESRGVIMLSAAKRNLTIYEYSPAEIKIALTGYGNADKNQVQRMVQQTLKLEKIPRPNHAADALAVAITASVSNNIIRRP</sequence>
<dbReference type="HAMAP" id="MF_00034">
    <property type="entry name" value="RuvC"/>
    <property type="match status" value="1"/>
</dbReference>
<dbReference type="SUPFAM" id="SSF53098">
    <property type="entry name" value="Ribonuclease H-like"/>
    <property type="match status" value="1"/>
</dbReference>
<dbReference type="GO" id="GO:0006281">
    <property type="term" value="P:DNA repair"/>
    <property type="evidence" value="ECO:0007669"/>
    <property type="project" value="UniProtKB-UniRule"/>
</dbReference>
<comment type="similarity">
    <text evidence="1 13">Belongs to the RuvC family.</text>
</comment>
<evidence type="ECO:0000256" key="9">
    <source>
        <dbReference type="ARBA" id="ARBA00023125"/>
    </source>
</evidence>
<keyword evidence="9 13" id="KW-0238">DNA-binding</keyword>
<feature type="active site" evidence="13">
    <location>
        <position position="71"/>
    </location>
</feature>
<evidence type="ECO:0000256" key="2">
    <source>
        <dbReference type="ARBA" id="ARBA00022490"/>
    </source>
</evidence>
<evidence type="ECO:0000256" key="12">
    <source>
        <dbReference type="ARBA" id="ARBA00029354"/>
    </source>
</evidence>
<evidence type="ECO:0000256" key="6">
    <source>
        <dbReference type="ARBA" id="ARBA00022763"/>
    </source>
</evidence>
<evidence type="ECO:0000313" key="15">
    <source>
        <dbReference type="EMBL" id="PIZ47232.1"/>
    </source>
</evidence>
<dbReference type="NCBIfam" id="NF000711">
    <property type="entry name" value="PRK00039.2-1"/>
    <property type="match status" value="1"/>
</dbReference>
<keyword evidence="8 13" id="KW-0460">Magnesium</keyword>
<dbReference type="GO" id="GO:0003677">
    <property type="term" value="F:DNA binding"/>
    <property type="evidence" value="ECO:0007669"/>
    <property type="project" value="UniProtKB-KW"/>
</dbReference>
<dbReference type="Pfam" id="PF02075">
    <property type="entry name" value="RuvC"/>
    <property type="match status" value="1"/>
</dbReference>
<organism evidence="15 16">
    <name type="scientific">candidate division WWE3 bacterium CG_4_10_14_0_2_um_filter_41_14</name>
    <dbReference type="NCBI Taxonomy" id="1975072"/>
    <lineage>
        <taxon>Bacteria</taxon>
        <taxon>Katanobacteria</taxon>
    </lineage>
</organism>
<keyword evidence="6 13" id="KW-0227">DNA damage</keyword>
<gene>
    <name evidence="13" type="primary">ruvC</name>
    <name evidence="15" type="ORF">COY32_02055</name>
</gene>
<dbReference type="FunFam" id="3.30.420.10:FF:000002">
    <property type="entry name" value="Crossover junction endodeoxyribonuclease RuvC"/>
    <property type="match status" value="1"/>
</dbReference>
<protein>
    <recommendedName>
        <fullName evidence="13 14">Crossover junction endodeoxyribonuclease RuvC</fullName>
        <ecNumber evidence="13 14">3.1.21.10</ecNumber>
    </recommendedName>
    <alternativeName>
        <fullName evidence="13">Holliday junction nuclease RuvC</fullName>
    </alternativeName>
    <alternativeName>
        <fullName evidence="13">Holliday junction resolvase RuvC</fullName>
    </alternativeName>
</protein>
<dbReference type="PANTHER" id="PTHR30194">
    <property type="entry name" value="CROSSOVER JUNCTION ENDODEOXYRIBONUCLEASE RUVC"/>
    <property type="match status" value="1"/>
</dbReference>
<evidence type="ECO:0000256" key="8">
    <source>
        <dbReference type="ARBA" id="ARBA00022842"/>
    </source>
</evidence>
<feature type="active site" evidence="13">
    <location>
        <position position="144"/>
    </location>
</feature>
<evidence type="ECO:0000256" key="7">
    <source>
        <dbReference type="ARBA" id="ARBA00022801"/>
    </source>
</evidence>
<comment type="subcellular location">
    <subcellularLocation>
        <location evidence="13">Cytoplasm</location>
    </subcellularLocation>
</comment>
<reference evidence="16" key="1">
    <citation type="submission" date="2017-09" db="EMBL/GenBank/DDBJ databases">
        <title>Depth-based differentiation of microbial function through sediment-hosted aquifers and enrichment of novel symbionts in the deep terrestrial subsurface.</title>
        <authorList>
            <person name="Probst A.J."/>
            <person name="Ladd B."/>
            <person name="Jarett J.K."/>
            <person name="Geller-Mcgrath D.E."/>
            <person name="Sieber C.M.K."/>
            <person name="Emerson J.B."/>
            <person name="Anantharaman K."/>
            <person name="Thomas B.C."/>
            <person name="Malmstrom R."/>
            <person name="Stieglmeier M."/>
            <person name="Klingl A."/>
            <person name="Woyke T."/>
            <person name="Ryan C.M."/>
            <person name="Banfield J.F."/>
        </authorList>
    </citation>
    <scope>NUCLEOTIDE SEQUENCE [LARGE SCALE GENOMIC DNA]</scope>
</reference>
<dbReference type="EMBL" id="PFNL01000058">
    <property type="protein sequence ID" value="PIZ47232.1"/>
    <property type="molecule type" value="Genomic_DNA"/>
</dbReference>
<keyword evidence="7 13" id="KW-0378">Hydrolase</keyword>
<evidence type="ECO:0000256" key="5">
    <source>
        <dbReference type="ARBA" id="ARBA00022759"/>
    </source>
</evidence>
<dbReference type="InterPro" id="IPR012337">
    <property type="entry name" value="RNaseH-like_sf"/>
</dbReference>
<feature type="active site" evidence="13">
    <location>
        <position position="11"/>
    </location>
</feature>
<evidence type="ECO:0000256" key="11">
    <source>
        <dbReference type="ARBA" id="ARBA00023204"/>
    </source>
</evidence>
<keyword evidence="10 13" id="KW-0233">DNA recombination</keyword>
<dbReference type="PRINTS" id="PR00696">
    <property type="entry name" value="RSOLVASERUVC"/>
</dbReference>
<keyword evidence="2 13" id="KW-0963">Cytoplasm</keyword>
<dbReference type="AlphaFoldDB" id="A0A2M7TKL4"/>
<keyword evidence="5 13" id="KW-0255">Endonuclease</keyword>
<feature type="binding site" evidence="13">
    <location>
        <position position="11"/>
    </location>
    <ligand>
        <name>Mg(2+)</name>
        <dbReference type="ChEBI" id="CHEBI:18420"/>
        <label>1</label>
    </ligand>
</feature>
<dbReference type="EC" id="3.1.21.10" evidence="13 14"/>
<dbReference type="GO" id="GO:0008821">
    <property type="term" value="F:crossover junction DNA endonuclease activity"/>
    <property type="evidence" value="ECO:0007669"/>
    <property type="project" value="UniProtKB-UniRule"/>
</dbReference>
<dbReference type="CDD" id="cd16962">
    <property type="entry name" value="RuvC"/>
    <property type="match status" value="1"/>
</dbReference>
<evidence type="ECO:0000256" key="3">
    <source>
        <dbReference type="ARBA" id="ARBA00022722"/>
    </source>
</evidence>
<feature type="binding site" evidence="13">
    <location>
        <position position="71"/>
    </location>
    <ligand>
        <name>Mg(2+)</name>
        <dbReference type="ChEBI" id="CHEBI:18420"/>
        <label>2</label>
    </ligand>
</feature>
<evidence type="ECO:0000256" key="13">
    <source>
        <dbReference type="HAMAP-Rule" id="MF_00034"/>
    </source>
</evidence>
<dbReference type="GO" id="GO:0005737">
    <property type="term" value="C:cytoplasm"/>
    <property type="evidence" value="ECO:0007669"/>
    <property type="project" value="UniProtKB-SubCell"/>
</dbReference>
<dbReference type="Gene3D" id="3.30.420.10">
    <property type="entry name" value="Ribonuclease H-like superfamily/Ribonuclease H"/>
    <property type="match status" value="1"/>
</dbReference>
<dbReference type="GO" id="GO:0006310">
    <property type="term" value="P:DNA recombination"/>
    <property type="evidence" value="ECO:0007669"/>
    <property type="project" value="UniProtKB-UniRule"/>
</dbReference>
<dbReference type="PANTHER" id="PTHR30194:SF3">
    <property type="entry name" value="CROSSOVER JUNCTION ENDODEOXYRIBONUCLEASE RUVC"/>
    <property type="match status" value="1"/>
</dbReference>
<dbReference type="Proteomes" id="UP000228920">
    <property type="component" value="Unassembled WGS sequence"/>
</dbReference>
<comment type="catalytic activity">
    <reaction evidence="12 13">
        <text>Endonucleolytic cleavage at a junction such as a reciprocal single-stranded crossover between two homologous DNA duplexes (Holliday junction).</text>
        <dbReference type="EC" id="3.1.21.10"/>
    </reaction>
</comment>
<dbReference type="GO" id="GO:0048476">
    <property type="term" value="C:Holliday junction resolvase complex"/>
    <property type="evidence" value="ECO:0007669"/>
    <property type="project" value="UniProtKB-UniRule"/>
</dbReference>
<comment type="subunit">
    <text evidence="13">Homodimer which binds Holliday junction (HJ) DNA. The HJ becomes 2-fold symmetrical on binding to RuvC with unstacked arms; it has a different conformation from HJ DNA in complex with RuvA. In the full resolvosome a probable DNA-RuvA(4)-RuvB(12)-RuvC(2) complex forms which resolves the HJ.</text>
</comment>
<keyword evidence="3 13" id="KW-0540">Nuclease</keyword>
<feature type="binding site" evidence="13">
    <location>
        <position position="144"/>
    </location>
    <ligand>
        <name>Mg(2+)</name>
        <dbReference type="ChEBI" id="CHEBI:18420"/>
        <label>1</label>
    </ligand>
</feature>
<keyword evidence="11 13" id="KW-0234">DNA repair</keyword>